<dbReference type="InterPro" id="IPR006311">
    <property type="entry name" value="TAT_signal"/>
</dbReference>
<keyword evidence="11" id="KW-1185">Reference proteome</keyword>
<dbReference type="AlphaFoldDB" id="A0A1C4H0F1"/>
<feature type="compositionally biased region" description="Polar residues" evidence="5">
    <location>
        <begin position="373"/>
        <end position="383"/>
    </location>
</feature>
<feature type="domain" description="Gram-positive cocci surface proteins LPxTG" evidence="8">
    <location>
        <begin position="553"/>
        <end position="589"/>
    </location>
</feature>
<feature type="domain" description="SpaA-like prealbumin fold" evidence="9">
    <location>
        <begin position="400"/>
        <end position="485"/>
    </location>
</feature>
<evidence type="ECO:0000256" key="5">
    <source>
        <dbReference type="SAM" id="MobiDB-lite"/>
    </source>
</evidence>
<keyword evidence="2" id="KW-0964">Secreted</keyword>
<dbReference type="InterPro" id="IPR041033">
    <property type="entry name" value="SpaA_PFL_dom_1"/>
</dbReference>
<dbReference type="Pfam" id="PF00746">
    <property type="entry name" value="Gram_pos_anchor"/>
    <property type="match status" value="1"/>
</dbReference>
<dbReference type="GO" id="GO:0005975">
    <property type="term" value="P:carbohydrate metabolic process"/>
    <property type="evidence" value="ECO:0007669"/>
    <property type="project" value="UniProtKB-ARBA"/>
</dbReference>
<keyword evidence="6" id="KW-0472">Membrane</keyword>
<dbReference type="RefSeq" id="WP_091847124.1">
    <property type="nucleotide sequence ID" value="NZ_FMBL01000001.1"/>
</dbReference>
<name>A0A1C4H0F1_9BIFI</name>
<dbReference type="NCBIfam" id="TIGR04226">
    <property type="entry name" value="RrgB_K2N_iso_D2"/>
    <property type="match status" value="1"/>
</dbReference>
<evidence type="ECO:0000259" key="8">
    <source>
        <dbReference type="Pfam" id="PF00746"/>
    </source>
</evidence>
<keyword evidence="4" id="KW-0572">Peptidoglycan-anchor</keyword>
<feature type="chain" id="PRO_5008692859" evidence="7">
    <location>
        <begin position="33"/>
        <end position="601"/>
    </location>
</feature>
<feature type="transmembrane region" description="Helical" evidence="6">
    <location>
        <begin position="562"/>
        <end position="584"/>
    </location>
</feature>
<evidence type="ECO:0000259" key="9">
    <source>
        <dbReference type="Pfam" id="PF17802"/>
    </source>
</evidence>
<dbReference type="InterPro" id="IPR019931">
    <property type="entry name" value="LPXTG_anchor"/>
</dbReference>
<keyword evidence="6" id="KW-0812">Transmembrane</keyword>
<evidence type="ECO:0000256" key="4">
    <source>
        <dbReference type="ARBA" id="ARBA00023088"/>
    </source>
</evidence>
<proteinExistence type="predicted"/>
<dbReference type="InterPro" id="IPR013783">
    <property type="entry name" value="Ig-like_fold"/>
</dbReference>
<keyword evidence="1" id="KW-0134">Cell wall</keyword>
<organism evidence="10 11">
    <name type="scientific">Bifidobacterium commune</name>
    <dbReference type="NCBI Taxonomy" id="1505727"/>
    <lineage>
        <taxon>Bacteria</taxon>
        <taxon>Bacillati</taxon>
        <taxon>Actinomycetota</taxon>
        <taxon>Actinomycetes</taxon>
        <taxon>Bifidobacteriales</taxon>
        <taxon>Bifidobacteriaceae</taxon>
        <taxon>Bifidobacterium</taxon>
    </lineage>
</organism>
<dbReference type="InterPro" id="IPR026466">
    <property type="entry name" value="Fim_isopep_form_D2_dom"/>
</dbReference>
<gene>
    <name evidence="10" type="ORF">GA0061077_0229</name>
</gene>
<evidence type="ECO:0000313" key="11">
    <source>
        <dbReference type="Proteomes" id="UP000242610"/>
    </source>
</evidence>
<evidence type="ECO:0000313" key="10">
    <source>
        <dbReference type="EMBL" id="SCC78369.1"/>
    </source>
</evidence>
<dbReference type="STRING" id="1505727.GA0061077_0229"/>
<feature type="region of interest" description="Disordered" evidence="5">
    <location>
        <begin position="372"/>
        <end position="393"/>
    </location>
</feature>
<dbReference type="EMBL" id="FMBL01000001">
    <property type="protein sequence ID" value="SCC78369.1"/>
    <property type="molecule type" value="Genomic_DNA"/>
</dbReference>
<dbReference type="OrthoDB" id="3240140at2"/>
<sequence length="601" mass="62469">MRNVNRKKLIASLATVAAALGLVVGGAQVASAARPVVSITVKGAATSGRTYKAIKLADYTAVDTTSTPASVTVATVSQVESYTKTALNSTLGGSATNEDPMSYVADHWGNDSRTPEGYAGQLRNFLTKLSQDAGFQGLITASSLTSTATTVSGPSGVNVPAAQFTGLDDGIYLIEDAGTADSKGQNTLPILVSTKVGGLTDAQQPGGVADTVDVKATFPGKPKKSTSKNSYNVGDLVDFKIETTVPTYTNYEESTYVLKVSDTLSKGLTYDKNLLDAKVSIDGGTPLVLGTDYTISDGLTAPATEAKGPHTFTFDLSAYMQAKIHAADYSLAGKSIVITYKAIMNEEAIDVIYDGGDVPSATAAPVHNDAKVTFTNDPNDQSGGKTGESEPGTTNVYTYKMQIKKVDKTSDKPLETAEFNVKDHAGNVMTLLDLGNGSYRPLLPGEKTTPLPASAKTTVVTPSNGVITINGLSDGTYTVTETKAPVKDVDGNVTSKYKLIAGSDFNAKIAATYDPTTKKLDTLTYSIDGGNAAGLASIADSVRGVFKVQNISSLAQLPLTGAYGIGFLVSVGVLLIASGSLLYFRARKNARSVVAGNSVVL</sequence>
<dbReference type="NCBIfam" id="TIGR01167">
    <property type="entry name" value="LPXTG_anchor"/>
    <property type="match status" value="1"/>
</dbReference>
<evidence type="ECO:0000256" key="7">
    <source>
        <dbReference type="SAM" id="SignalP"/>
    </source>
</evidence>
<evidence type="ECO:0000256" key="6">
    <source>
        <dbReference type="SAM" id="Phobius"/>
    </source>
</evidence>
<reference evidence="11" key="1">
    <citation type="submission" date="2016-08" db="EMBL/GenBank/DDBJ databases">
        <authorList>
            <person name="Varghese N."/>
            <person name="Submissions Spin"/>
        </authorList>
    </citation>
    <scope>NUCLEOTIDE SEQUENCE [LARGE SCALE GENOMIC DNA]</scope>
    <source>
        <strain evidence="11">R-52791</strain>
    </source>
</reference>
<feature type="signal peptide" evidence="7">
    <location>
        <begin position="1"/>
        <end position="32"/>
    </location>
</feature>
<dbReference type="Gene3D" id="2.60.40.740">
    <property type="match status" value="1"/>
</dbReference>
<keyword evidence="3 7" id="KW-0732">Signal</keyword>
<evidence type="ECO:0000256" key="2">
    <source>
        <dbReference type="ARBA" id="ARBA00022525"/>
    </source>
</evidence>
<protein>
    <submittedName>
        <fullName evidence="10">LPXTG-motif cell wall anchor domain-containing protein/fimbrial isopeptide formation D2 domain-containing protein</fullName>
    </submittedName>
</protein>
<keyword evidence="6" id="KW-1133">Transmembrane helix</keyword>
<dbReference type="Pfam" id="PF17802">
    <property type="entry name" value="SpaA"/>
    <property type="match status" value="1"/>
</dbReference>
<evidence type="ECO:0000256" key="3">
    <source>
        <dbReference type="ARBA" id="ARBA00022729"/>
    </source>
</evidence>
<dbReference type="PROSITE" id="PS51318">
    <property type="entry name" value="TAT"/>
    <property type="match status" value="1"/>
</dbReference>
<dbReference type="Proteomes" id="UP000242610">
    <property type="component" value="Unassembled WGS sequence"/>
</dbReference>
<dbReference type="Gene3D" id="2.60.40.10">
    <property type="entry name" value="Immunoglobulins"/>
    <property type="match status" value="1"/>
</dbReference>
<accession>A0A1C4H0F1</accession>
<evidence type="ECO:0000256" key="1">
    <source>
        <dbReference type="ARBA" id="ARBA00022512"/>
    </source>
</evidence>